<gene>
    <name evidence="2" type="ORF">EYY96_00275</name>
</gene>
<dbReference type="Pfam" id="PF10088">
    <property type="entry name" value="DUF2326"/>
    <property type="match status" value="1"/>
</dbReference>
<dbReference type="EMBL" id="SITJ01000039">
    <property type="protein sequence ID" value="TBL71334.1"/>
    <property type="molecule type" value="Genomic_DNA"/>
</dbReference>
<organism evidence="2 3">
    <name type="scientific">Hafnia alvei</name>
    <dbReference type="NCBI Taxonomy" id="569"/>
    <lineage>
        <taxon>Bacteria</taxon>
        <taxon>Pseudomonadati</taxon>
        <taxon>Pseudomonadota</taxon>
        <taxon>Gammaproteobacteria</taxon>
        <taxon>Enterobacterales</taxon>
        <taxon>Hafniaceae</taxon>
        <taxon>Hafnia</taxon>
    </lineage>
</organism>
<feature type="domain" description="DUF2326" evidence="1">
    <location>
        <begin position="6"/>
        <end position="72"/>
    </location>
</feature>
<dbReference type="InterPro" id="IPR018760">
    <property type="entry name" value="DUF2326"/>
</dbReference>
<reference evidence="2 3" key="1">
    <citation type="submission" date="2019-02" db="EMBL/GenBank/DDBJ databases">
        <title>Comparative genomic analysis of the Hafnia genus genomes.</title>
        <authorList>
            <person name="Zhiqiu Y."/>
            <person name="Chao Y."/>
            <person name="Yuhui D."/>
            <person name="Di H."/>
            <person name="Bin L."/>
        </authorList>
    </citation>
    <scope>NUCLEOTIDE SEQUENCE [LARGE SCALE GENOMIC DNA]</scope>
    <source>
        <strain evidence="2 3">PCM_1210</strain>
    </source>
</reference>
<evidence type="ECO:0000259" key="1">
    <source>
        <dbReference type="Pfam" id="PF10088"/>
    </source>
</evidence>
<comment type="caution">
    <text evidence="2">The sequence shown here is derived from an EMBL/GenBank/DDBJ whole genome shotgun (WGS) entry which is preliminary data.</text>
</comment>
<evidence type="ECO:0000313" key="3">
    <source>
        <dbReference type="Proteomes" id="UP000291600"/>
    </source>
</evidence>
<protein>
    <submittedName>
        <fullName evidence="2">DUF2326 domain-containing protein</fullName>
    </submittedName>
</protein>
<sequence length="103" mass="11839">MFEHYSDSGTGKSYSDLLIFDISFLIKISLSILIEDSLIFKNIESKTNEAIIECLAKSSKQIFVAMDQLSLLSERTRIVLRSSRFLRVSRKMPAFGELWNLKD</sequence>
<dbReference type="AlphaFoldDB" id="A0ABD7QC49"/>
<dbReference type="Proteomes" id="UP000291600">
    <property type="component" value="Unassembled WGS sequence"/>
</dbReference>
<evidence type="ECO:0000313" key="2">
    <source>
        <dbReference type="EMBL" id="TBL71334.1"/>
    </source>
</evidence>
<accession>A0ABD7QC49</accession>
<dbReference type="RefSeq" id="WP_130970229.1">
    <property type="nucleotide sequence ID" value="NZ_SITJ01000039.1"/>
</dbReference>
<name>A0ABD7QC49_HAFAL</name>
<proteinExistence type="predicted"/>